<evidence type="ECO:0000313" key="2">
    <source>
        <dbReference type="Proteomes" id="UP001595696"/>
    </source>
</evidence>
<evidence type="ECO:0000313" key="1">
    <source>
        <dbReference type="EMBL" id="MFC3961771.1"/>
    </source>
</evidence>
<protein>
    <submittedName>
        <fullName evidence="1">Uncharacterized protein</fullName>
    </submittedName>
</protein>
<sequence>MDNITIFGSTGTGTAPRGGETVRVVGAMGKATSASRGILAVQGIGLSGVGGGNAQVCDTRGMRLPVYAISQDKPSAGWQPAFAEELGNAAARLRNAHPASVIRIRQRCRPR</sequence>
<name>A0ABV8DNV5_9NOCA</name>
<organism evidence="1 2">
    <name type="scientific">Nocardia jiangsuensis</name>
    <dbReference type="NCBI Taxonomy" id="1691563"/>
    <lineage>
        <taxon>Bacteria</taxon>
        <taxon>Bacillati</taxon>
        <taxon>Actinomycetota</taxon>
        <taxon>Actinomycetes</taxon>
        <taxon>Mycobacteriales</taxon>
        <taxon>Nocardiaceae</taxon>
        <taxon>Nocardia</taxon>
    </lineage>
</organism>
<comment type="caution">
    <text evidence="1">The sequence shown here is derived from an EMBL/GenBank/DDBJ whole genome shotgun (WGS) entry which is preliminary data.</text>
</comment>
<dbReference type="RefSeq" id="WP_378611527.1">
    <property type="nucleotide sequence ID" value="NZ_JBHSAX010000006.1"/>
</dbReference>
<dbReference type="EMBL" id="JBHSAX010000006">
    <property type="protein sequence ID" value="MFC3961771.1"/>
    <property type="molecule type" value="Genomic_DNA"/>
</dbReference>
<dbReference type="Proteomes" id="UP001595696">
    <property type="component" value="Unassembled WGS sequence"/>
</dbReference>
<accession>A0ABV8DNV5</accession>
<reference evidence="2" key="1">
    <citation type="journal article" date="2019" name="Int. J. Syst. Evol. Microbiol.">
        <title>The Global Catalogue of Microorganisms (GCM) 10K type strain sequencing project: providing services to taxonomists for standard genome sequencing and annotation.</title>
        <authorList>
            <consortium name="The Broad Institute Genomics Platform"/>
            <consortium name="The Broad Institute Genome Sequencing Center for Infectious Disease"/>
            <person name="Wu L."/>
            <person name="Ma J."/>
        </authorList>
    </citation>
    <scope>NUCLEOTIDE SEQUENCE [LARGE SCALE GENOMIC DNA]</scope>
    <source>
        <strain evidence="2">CGMCC 4.7330</strain>
    </source>
</reference>
<gene>
    <name evidence="1" type="ORF">ACFO0B_07200</name>
</gene>
<keyword evidence="2" id="KW-1185">Reference proteome</keyword>
<proteinExistence type="predicted"/>